<comment type="caution">
    <text evidence="10">Lacks conserved residue(s) required for the propagation of feature annotation.</text>
</comment>
<comment type="similarity">
    <text evidence="10">Belongs to the insect chemoreceptor superfamily. Heteromeric odorant receptor channel (TC 1.A.69) family.</text>
</comment>
<keyword evidence="3 10" id="KW-0716">Sensory transduction</keyword>
<name>A0A310SD38_CHRLA</name>
<keyword evidence="8 10" id="KW-0675">Receptor</keyword>
<evidence type="ECO:0000256" key="6">
    <source>
        <dbReference type="ARBA" id="ARBA00022989"/>
    </source>
</evidence>
<gene>
    <name evidence="11" type="primary">or12</name>
</gene>
<evidence type="ECO:0000256" key="3">
    <source>
        <dbReference type="ARBA" id="ARBA00022606"/>
    </source>
</evidence>
<keyword evidence="4 10" id="KW-0812">Transmembrane</keyword>
<proteinExistence type="evidence at transcript level"/>
<evidence type="ECO:0000256" key="10">
    <source>
        <dbReference type="RuleBase" id="RU351113"/>
    </source>
</evidence>
<evidence type="ECO:0000256" key="5">
    <source>
        <dbReference type="ARBA" id="ARBA00022725"/>
    </source>
</evidence>
<dbReference type="GO" id="GO:0005886">
    <property type="term" value="C:plasma membrane"/>
    <property type="evidence" value="ECO:0007669"/>
    <property type="project" value="UniProtKB-SubCell"/>
</dbReference>
<feature type="transmembrane region" description="Helical" evidence="10">
    <location>
        <begin position="45"/>
        <end position="68"/>
    </location>
</feature>
<dbReference type="PANTHER" id="PTHR21137:SF35">
    <property type="entry name" value="ODORANT RECEPTOR 19A-RELATED"/>
    <property type="match status" value="1"/>
</dbReference>
<dbReference type="GO" id="GO:0007165">
    <property type="term" value="P:signal transduction"/>
    <property type="evidence" value="ECO:0007669"/>
    <property type="project" value="UniProtKB-KW"/>
</dbReference>
<feature type="transmembrane region" description="Helical" evidence="10">
    <location>
        <begin position="137"/>
        <end position="157"/>
    </location>
</feature>
<evidence type="ECO:0000256" key="7">
    <source>
        <dbReference type="ARBA" id="ARBA00023136"/>
    </source>
</evidence>
<dbReference type="EMBL" id="GGOB01000116">
    <property type="protein sequence ID" value="MCH29512.1"/>
    <property type="molecule type" value="mRNA"/>
</dbReference>
<keyword evidence="6 10" id="KW-1133">Transmembrane helix</keyword>
<keyword evidence="9 10" id="KW-0807">Transducer</keyword>
<dbReference type="GO" id="GO:0005549">
    <property type="term" value="F:odorant binding"/>
    <property type="evidence" value="ECO:0007669"/>
    <property type="project" value="InterPro"/>
</dbReference>
<dbReference type="GO" id="GO:0004984">
    <property type="term" value="F:olfactory receptor activity"/>
    <property type="evidence" value="ECO:0007669"/>
    <property type="project" value="InterPro"/>
</dbReference>
<feature type="transmembrane region" description="Helical" evidence="10">
    <location>
        <begin position="275"/>
        <end position="295"/>
    </location>
</feature>
<evidence type="ECO:0000256" key="9">
    <source>
        <dbReference type="ARBA" id="ARBA00023224"/>
    </source>
</evidence>
<keyword evidence="2" id="KW-1003">Cell membrane</keyword>
<evidence type="ECO:0000256" key="4">
    <source>
        <dbReference type="ARBA" id="ARBA00022692"/>
    </source>
</evidence>
<accession>A0A310SD38</accession>
<feature type="transmembrane region" description="Helical" evidence="10">
    <location>
        <begin position="83"/>
        <end position="101"/>
    </location>
</feature>
<dbReference type="PANTHER" id="PTHR21137">
    <property type="entry name" value="ODORANT RECEPTOR"/>
    <property type="match status" value="1"/>
</dbReference>
<keyword evidence="5 10" id="KW-0552">Olfaction</keyword>
<evidence type="ECO:0000313" key="11">
    <source>
        <dbReference type="EMBL" id="MCH29512.1"/>
    </source>
</evidence>
<dbReference type="InterPro" id="IPR004117">
    <property type="entry name" value="7tm6_olfct_rcpt"/>
</dbReference>
<feature type="transmembrane region" description="Helical" evidence="10">
    <location>
        <begin position="201"/>
        <end position="219"/>
    </location>
</feature>
<sequence>MSDLDQEKNTEKPKDIICMPTSIKVFRLYGMFPSANRLLNPGKKFYIKFALIALYSSLVLVGCTMHLVKNIKDNTYNHVELDITYIVSMCAGYGLICSYIAKVKFAVQLYLFLSDFSEFKKPIDFEETNKKYNRYSIYHYCYLESIVIFILLGSNIFKGDQCRKENEENNLNEICGLFTYTWMPFNIDFVPVKQMYLFEQLFGAHYVYMVAGLAAWMVLESVEHIASRIRHVTYLFNDALNEEDSEKRRKKFNFAVRYHIAVLELEDKLNKTFSVFMFTHMVMTGAIMGYGVYAYIKGRNLSSFLLAIGWLVGLLMDCHSGQRIRDESDSIAIGLYQANWAHCDSGLKKDILFVLMRCQRQMILKAASFGIMDHPMFLAVLKASYSYITLMTQNEKRDH</sequence>
<evidence type="ECO:0000256" key="8">
    <source>
        <dbReference type="ARBA" id="ARBA00023170"/>
    </source>
</evidence>
<dbReference type="AlphaFoldDB" id="A0A310SD38"/>
<protein>
    <recommendedName>
        <fullName evidence="10">Odorant receptor</fullName>
    </recommendedName>
</protein>
<organism evidence="11">
    <name type="scientific">Chrysomela lapponica</name>
    <name type="common">Leaf beetle</name>
    <dbReference type="NCBI Taxonomy" id="153811"/>
    <lineage>
        <taxon>Eukaryota</taxon>
        <taxon>Metazoa</taxon>
        <taxon>Ecdysozoa</taxon>
        <taxon>Arthropoda</taxon>
        <taxon>Hexapoda</taxon>
        <taxon>Insecta</taxon>
        <taxon>Pterygota</taxon>
        <taxon>Neoptera</taxon>
        <taxon>Endopterygota</taxon>
        <taxon>Coleoptera</taxon>
        <taxon>Polyphaga</taxon>
        <taxon>Cucujiformia</taxon>
        <taxon>Chrysomeloidea</taxon>
        <taxon>Chrysomelidae</taxon>
        <taxon>Chrysomelinae</taxon>
        <taxon>Chrysomelini</taxon>
        <taxon>Chrysomela</taxon>
    </lineage>
</organism>
<reference evidence="11" key="1">
    <citation type="journal article" date="2018" name="Ecol. Evol.">
        <title>A subset of chemosensory genes differs between two populations of a specialized leaf beetle after host plant shift.</title>
        <authorList>
            <person name="Wang D."/>
            <person name="Pentzold S."/>
            <person name="Kunert M."/>
            <person name="Groth M."/>
            <person name="Brandt W."/>
            <person name="Pasteels J.M."/>
            <person name="Boland W."/>
            <person name="Burse A."/>
        </authorList>
    </citation>
    <scope>NUCLEOTIDE SEQUENCE</scope>
</reference>
<evidence type="ECO:0000256" key="2">
    <source>
        <dbReference type="ARBA" id="ARBA00022475"/>
    </source>
</evidence>
<keyword evidence="7 10" id="KW-0472">Membrane</keyword>
<dbReference type="Pfam" id="PF02949">
    <property type="entry name" value="7tm_6"/>
    <property type="match status" value="1"/>
</dbReference>
<evidence type="ECO:0000256" key="1">
    <source>
        <dbReference type="ARBA" id="ARBA00004651"/>
    </source>
</evidence>
<comment type="subcellular location">
    <subcellularLocation>
        <location evidence="1 10">Cell membrane</location>
        <topology evidence="1 10">Multi-pass membrane protein</topology>
    </subcellularLocation>
</comment>